<evidence type="ECO:0000259" key="16">
    <source>
        <dbReference type="Pfam" id="PF01502"/>
    </source>
</evidence>
<evidence type="ECO:0000256" key="10">
    <source>
        <dbReference type="ARBA" id="ARBA00022741"/>
    </source>
</evidence>
<dbReference type="CDD" id="cd11534">
    <property type="entry name" value="NTP-PPase_HisIE_like"/>
    <property type="match status" value="1"/>
</dbReference>
<dbReference type="EMBL" id="BMGJ01000009">
    <property type="protein sequence ID" value="GGD67682.1"/>
    <property type="molecule type" value="Genomic_DNA"/>
</dbReference>
<evidence type="ECO:0000256" key="1">
    <source>
        <dbReference type="ARBA" id="ARBA00000024"/>
    </source>
</evidence>
<keyword evidence="12 15" id="KW-0067">ATP-binding</keyword>
<dbReference type="HAMAP" id="MF_01020">
    <property type="entry name" value="HisE"/>
    <property type="match status" value="1"/>
</dbReference>
<evidence type="ECO:0000256" key="9">
    <source>
        <dbReference type="ARBA" id="ARBA00022605"/>
    </source>
</evidence>
<feature type="region of interest" description="Phosphoribosyl-ATP pyrophosphohydrolase" evidence="15">
    <location>
        <begin position="117"/>
        <end position="208"/>
    </location>
</feature>
<dbReference type="HAMAP" id="MF_01019">
    <property type="entry name" value="HisIE"/>
    <property type="match status" value="1"/>
</dbReference>
<feature type="domain" description="Phosphoribosyl-AMP cyclohydrolase" evidence="16">
    <location>
        <begin position="34"/>
        <end position="107"/>
    </location>
</feature>
<keyword evidence="14 15" id="KW-0511">Multifunctional enzyme</keyword>
<dbReference type="Pfam" id="PF01502">
    <property type="entry name" value="PRA-CH"/>
    <property type="match status" value="1"/>
</dbReference>
<keyword evidence="8 15" id="KW-0963">Cytoplasm</keyword>
<comment type="caution">
    <text evidence="17">The sequence shown here is derived from an EMBL/GenBank/DDBJ whole genome shotgun (WGS) entry which is preliminary data.</text>
</comment>
<keyword evidence="11 15" id="KW-0378">Hydrolase</keyword>
<dbReference type="InterPro" id="IPR008179">
    <property type="entry name" value="HisE"/>
</dbReference>
<sequence length="208" mass="22898">MIINQTNINALAWEKMDNLIPVVVQHAVSGKILMQGYMNPEAVEQTLQSARVTFYSRSKQRLWTKGESSGHTLHLTELSTDCDQDALIALAYPNGPTCHLGTPSCWHQGATPDMTFIAELEQILAQRKQASPDSSYTASLYAKGIKRIAQKVGEEGVETALAATVGDLDELKNESADLLYHLIVLLQASELQLADVIEVLKQRHQSPT</sequence>
<dbReference type="Proteomes" id="UP000614272">
    <property type="component" value="Unassembled WGS sequence"/>
</dbReference>
<evidence type="ECO:0000313" key="18">
    <source>
        <dbReference type="Proteomes" id="UP000614272"/>
    </source>
</evidence>
<evidence type="ECO:0000256" key="4">
    <source>
        <dbReference type="ARBA" id="ARBA00005169"/>
    </source>
</evidence>
<feature type="region of interest" description="Phosphoribosyl-AMP cyclohydrolase" evidence="15">
    <location>
        <begin position="1"/>
        <end position="116"/>
    </location>
</feature>
<evidence type="ECO:0000256" key="11">
    <source>
        <dbReference type="ARBA" id="ARBA00022801"/>
    </source>
</evidence>
<comment type="similarity">
    <text evidence="6 15">In the C-terminal section; belongs to the PRA-PH family.</text>
</comment>
<organism evidence="17 18">
    <name type="scientific">Lacimicrobium alkaliphilum</name>
    <dbReference type="NCBI Taxonomy" id="1526571"/>
    <lineage>
        <taxon>Bacteria</taxon>
        <taxon>Pseudomonadati</taxon>
        <taxon>Pseudomonadota</taxon>
        <taxon>Gammaproteobacteria</taxon>
        <taxon>Alteromonadales</taxon>
        <taxon>Alteromonadaceae</taxon>
        <taxon>Lacimicrobium</taxon>
    </lineage>
</organism>
<keyword evidence="13 15" id="KW-0368">Histidine biosynthesis</keyword>
<keyword evidence="9 15" id="KW-0028">Amino-acid biosynthesis</keyword>
<dbReference type="EC" id="3.5.4.19" evidence="15"/>
<evidence type="ECO:0000256" key="15">
    <source>
        <dbReference type="HAMAP-Rule" id="MF_01019"/>
    </source>
</evidence>
<dbReference type="Gene3D" id="1.10.287.1080">
    <property type="entry name" value="MazG-like"/>
    <property type="match status" value="1"/>
</dbReference>
<evidence type="ECO:0000256" key="5">
    <source>
        <dbReference type="ARBA" id="ARBA00005204"/>
    </source>
</evidence>
<dbReference type="Gene3D" id="3.10.20.810">
    <property type="entry name" value="Phosphoribosyl-AMP cyclohydrolase"/>
    <property type="match status" value="1"/>
</dbReference>
<comment type="similarity">
    <text evidence="7 15">In the N-terminal section; belongs to the PRA-CH family.</text>
</comment>
<dbReference type="InterPro" id="IPR023019">
    <property type="entry name" value="His_synth_HisIE"/>
</dbReference>
<evidence type="ECO:0000256" key="3">
    <source>
        <dbReference type="ARBA" id="ARBA00004496"/>
    </source>
</evidence>
<dbReference type="InterPro" id="IPR002496">
    <property type="entry name" value="PRib_AMP_CycHydrolase_dom"/>
</dbReference>
<dbReference type="RefSeq" id="WP_099035158.1">
    <property type="nucleotide sequence ID" value="NZ_BMGJ01000009.1"/>
</dbReference>
<dbReference type="SUPFAM" id="SSF101386">
    <property type="entry name" value="all-alpha NTP pyrophosphatases"/>
    <property type="match status" value="1"/>
</dbReference>
<dbReference type="EC" id="3.6.1.31" evidence="15"/>
<comment type="subcellular location">
    <subcellularLocation>
        <location evidence="3 15">Cytoplasm</location>
    </subcellularLocation>
</comment>
<dbReference type="Pfam" id="PF01503">
    <property type="entry name" value="PRA-PH"/>
    <property type="match status" value="1"/>
</dbReference>
<reference evidence="18" key="1">
    <citation type="journal article" date="2019" name="Int. J. Syst. Evol. Microbiol.">
        <title>The Global Catalogue of Microorganisms (GCM) 10K type strain sequencing project: providing services to taxonomists for standard genome sequencing and annotation.</title>
        <authorList>
            <consortium name="The Broad Institute Genomics Platform"/>
            <consortium name="The Broad Institute Genome Sequencing Center for Infectious Disease"/>
            <person name="Wu L."/>
            <person name="Ma J."/>
        </authorList>
    </citation>
    <scope>NUCLEOTIDE SEQUENCE [LARGE SCALE GENOMIC DNA]</scope>
    <source>
        <strain evidence="18">CGMCC 1.12923</strain>
    </source>
</reference>
<evidence type="ECO:0000313" key="17">
    <source>
        <dbReference type="EMBL" id="GGD67682.1"/>
    </source>
</evidence>
<comment type="catalytic activity">
    <reaction evidence="1 15">
        <text>1-(5-phospho-beta-D-ribosyl)-5'-AMP + H2O = 1-(5-phospho-beta-D-ribosyl)-5-[(5-phospho-beta-D-ribosylamino)methylideneamino]imidazole-4-carboxamide</text>
        <dbReference type="Rhea" id="RHEA:20049"/>
        <dbReference type="ChEBI" id="CHEBI:15377"/>
        <dbReference type="ChEBI" id="CHEBI:58435"/>
        <dbReference type="ChEBI" id="CHEBI:59457"/>
        <dbReference type="EC" id="3.5.4.19"/>
    </reaction>
</comment>
<dbReference type="InterPro" id="IPR038019">
    <property type="entry name" value="PRib_AMP_CycHydrolase_sf"/>
</dbReference>
<dbReference type="SUPFAM" id="SSF141734">
    <property type="entry name" value="HisI-like"/>
    <property type="match status" value="1"/>
</dbReference>
<dbReference type="InterPro" id="IPR021130">
    <property type="entry name" value="PRib-ATP_PPHydrolase-like"/>
</dbReference>
<comment type="pathway">
    <text evidence="5 15">Amino-acid biosynthesis; L-histidine biosynthesis; L-histidine from 5-phospho-alpha-D-ribose 1-diphosphate: step 2/9.</text>
</comment>
<dbReference type="PANTHER" id="PTHR42945">
    <property type="entry name" value="HISTIDINE BIOSYNTHESIS BIFUNCTIONAL PROTEIN"/>
    <property type="match status" value="1"/>
</dbReference>
<comment type="pathway">
    <text evidence="4 15">Amino-acid biosynthesis; L-histidine biosynthesis; L-histidine from 5-phospho-alpha-D-ribose 1-diphosphate: step 3/9.</text>
</comment>
<name>A0ABQ1RGT0_9ALTE</name>
<accession>A0ABQ1RGT0</accession>
<evidence type="ECO:0000256" key="7">
    <source>
        <dbReference type="ARBA" id="ARBA00008299"/>
    </source>
</evidence>
<dbReference type="NCBIfam" id="NF002747">
    <property type="entry name" value="PRK02759.1"/>
    <property type="match status" value="1"/>
</dbReference>
<keyword evidence="18" id="KW-1185">Reference proteome</keyword>
<comment type="catalytic activity">
    <reaction evidence="2 15">
        <text>1-(5-phospho-beta-D-ribosyl)-ATP + H2O = 1-(5-phospho-beta-D-ribosyl)-5'-AMP + diphosphate + H(+)</text>
        <dbReference type="Rhea" id="RHEA:22828"/>
        <dbReference type="ChEBI" id="CHEBI:15377"/>
        <dbReference type="ChEBI" id="CHEBI:15378"/>
        <dbReference type="ChEBI" id="CHEBI:33019"/>
        <dbReference type="ChEBI" id="CHEBI:59457"/>
        <dbReference type="ChEBI" id="CHEBI:73183"/>
        <dbReference type="EC" id="3.6.1.31"/>
    </reaction>
</comment>
<dbReference type="PANTHER" id="PTHR42945:SF9">
    <property type="entry name" value="HISTIDINE BIOSYNTHESIS BIFUNCTIONAL PROTEIN HISIE"/>
    <property type="match status" value="1"/>
</dbReference>
<evidence type="ECO:0000256" key="8">
    <source>
        <dbReference type="ARBA" id="ARBA00022490"/>
    </source>
</evidence>
<dbReference type="NCBIfam" id="TIGR03188">
    <property type="entry name" value="histidine_hisI"/>
    <property type="match status" value="1"/>
</dbReference>
<protein>
    <recommendedName>
        <fullName evidence="15">Histidine biosynthesis bifunctional protein HisIE</fullName>
    </recommendedName>
    <domain>
        <recommendedName>
            <fullName evidence="15">Phosphoribosyl-AMP cyclohydrolase</fullName>
            <shortName evidence="15">PRA-CH</shortName>
            <ecNumber evidence="15">3.5.4.19</ecNumber>
        </recommendedName>
    </domain>
    <domain>
        <recommendedName>
            <fullName evidence="15">Phosphoribosyl-ATP pyrophosphatase</fullName>
            <shortName evidence="15">PRA-PH</shortName>
            <ecNumber evidence="15">3.6.1.31</ecNumber>
        </recommendedName>
    </domain>
</protein>
<evidence type="ECO:0000256" key="6">
    <source>
        <dbReference type="ARBA" id="ARBA00007731"/>
    </source>
</evidence>
<gene>
    <name evidence="15 17" type="primary">hisI</name>
    <name evidence="15" type="synonym">hisIE</name>
    <name evidence="17" type="ORF">GCM10011357_23530</name>
</gene>
<evidence type="ECO:0000256" key="14">
    <source>
        <dbReference type="ARBA" id="ARBA00023268"/>
    </source>
</evidence>
<keyword evidence="10 15" id="KW-0547">Nucleotide-binding</keyword>
<proteinExistence type="inferred from homology"/>
<evidence type="ECO:0000256" key="2">
    <source>
        <dbReference type="ARBA" id="ARBA00001460"/>
    </source>
</evidence>
<evidence type="ECO:0000256" key="12">
    <source>
        <dbReference type="ARBA" id="ARBA00022840"/>
    </source>
</evidence>
<evidence type="ECO:0000256" key="13">
    <source>
        <dbReference type="ARBA" id="ARBA00023102"/>
    </source>
</evidence>